<dbReference type="OrthoDB" id="8020849at2"/>
<comment type="caution">
    <text evidence="1">The sequence shown here is derived from an EMBL/GenBank/DDBJ whole genome shotgun (WGS) entry which is preliminary data.</text>
</comment>
<evidence type="ECO:0000313" key="1">
    <source>
        <dbReference type="EMBL" id="KLK89577.1"/>
    </source>
</evidence>
<evidence type="ECO:0000313" key="2">
    <source>
        <dbReference type="EMBL" id="KLK90744.1"/>
    </source>
</evidence>
<reference evidence="1 3" key="1">
    <citation type="submission" date="2015-05" db="EMBL/GenBank/DDBJ databases">
        <title>Draft genome sequence of Microvirga vignae strain BR3299, a novel nitrogen fixing bacteria isolated from Brazil semi-aired region.</title>
        <authorList>
            <person name="Zilli J.E."/>
            <person name="Passos S.R."/>
            <person name="Leite J."/>
            <person name="Baldani J.I."/>
            <person name="Xavier G.R."/>
            <person name="Rumjaneck N.G."/>
            <person name="Simoes-Araujo J.L."/>
        </authorList>
    </citation>
    <scope>NUCLEOTIDE SEQUENCE [LARGE SCALE GENOMIC DNA]</scope>
    <source>
        <strain evidence="1 3">BR3299</strain>
    </source>
</reference>
<evidence type="ECO:0008006" key="4">
    <source>
        <dbReference type="Google" id="ProtNLM"/>
    </source>
</evidence>
<dbReference type="PATRIC" id="fig|1225564.3.peg.6188"/>
<dbReference type="Proteomes" id="UP000035489">
    <property type="component" value="Unassembled WGS sequence"/>
</dbReference>
<evidence type="ECO:0000313" key="3">
    <source>
        <dbReference type="Proteomes" id="UP000035489"/>
    </source>
</evidence>
<name>A0A0H1RAF7_9HYPH</name>
<dbReference type="AlphaFoldDB" id="A0A0H1RAF7"/>
<sequence>MNETADWMPVHLAPRDGTPIILWMIEDETPPALPLTAGFWTSSPQAGVSYWQLFGDPPRFCSDRQVRGWKPLLRD</sequence>
<gene>
    <name evidence="2" type="ORF">AA309_23835</name>
    <name evidence="1" type="ORF">AA309_30610</name>
</gene>
<dbReference type="EMBL" id="LCYG01000137">
    <property type="protein sequence ID" value="KLK89577.1"/>
    <property type="molecule type" value="Genomic_DNA"/>
</dbReference>
<accession>A0A0H1RAF7</accession>
<proteinExistence type="predicted"/>
<protein>
    <recommendedName>
        <fullName evidence="4">DUF551 domain-containing protein</fullName>
    </recommendedName>
</protein>
<dbReference type="RefSeq" id="WP_047191531.1">
    <property type="nucleotide sequence ID" value="NZ_LCYG01000067.1"/>
</dbReference>
<dbReference type="EMBL" id="LCYG01000067">
    <property type="protein sequence ID" value="KLK90744.1"/>
    <property type="molecule type" value="Genomic_DNA"/>
</dbReference>
<organism evidence="1 3">
    <name type="scientific">Microvirga vignae</name>
    <dbReference type="NCBI Taxonomy" id="1225564"/>
    <lineage>
        <taxon>Bacteria</taxon>
        <taxon>Pseudomonadati</taxon>
        <taxon>Pseudomonadota</taxon>
        <taxon>Alphaproteobacteria</taxon>
        <taxon>Hyphomicrobiales</taxon>
        <taxon>Methylobacteriaceae</taxon>
        <taxon>Microvirga</taxon>
    </lineage>
</organism>
<keyword evidence="3" id="KW-1185">Reference proteome</keyword>